<name>A0A0F7JSC0_9GAMM</name>
<feature type="transmembrane region" description="Helical" evidence="1">
    <location>
        <begin position="80"/>
        <end position="101"/>
    </location>
</feature>
<dbReference type="RefSeq" id="WP_046858325.1">
    <property type="nucleotide sequence ID" value="NZ_CP011412.1"/>
</dbReference>
<proteinExistence type="predicted"/>
<sequence length="121" mass="13752">MQQNGVSLIKLIARYYSPLALPRQVAGPQATRHEKARIRRNNLLQIQPFMRRYIFRSGQLVVGCFIASLLFAGLLPLPLLAVAASIGLILAVLHTVVLIFMQQWINEFAEQNRSEDRKTRP</sequence>
<evidence type="ECO:0000313" key="3">
    <source>
        <dbReference type="Proteomes" id="UP000034410"/>
    </source>
</evidence>
<organism evidence="2 3">
    <name type="scientific">Sedimenticola thiotaurini</name>
    <dbReference type="NCBI Taxonomy" id="1543721"/>
    <lineage>
        <taxon>Bacteria</taxon>
        <taxon>Pseudomonadati</taxon>
        <taxon>Pseudomonadota</taxon>
        <taxon>Gammaproteobacteria</taxon>
        <taxon>Chromatiales</taxon>
        <taxon>Sedimenticolaceae</taxon>
        <taxon>Sedimenticola</taxon>
    </lineage>
</organism>
<keyword evidence="1" id="KW-0472">Membrane</keyword>
<evidence type="ECO:0000256" key="1">
    <source>
        <dbReference type="SAM" id="Phobius"/>
    </source>
</evidence>
<gene>
    <name evidence="2" type="ORF">AAY24_02390</name>
</gene>
<dbReference type="AlphaFoldDB" id="A0A0F7JSC0"/>
<evidence type="ECO:0000313" key="2">
    <source>
        <dbReference type="EMBL" id="AKH19386.1"/>
    </source>
</evidence>
<accession>A0A0F7JSC0</accession>
<keyword evidence="1" id="KW-0812">Transmembrane</keyword>
<keyword evidence="3" id="KW-1185">Reference proteome</keyword>
<keyword evidence="1" id="KW-1133">Transmembrane helix</keyword>
<protein>
    <submittedName>
        <fullName evidence="2">Uncharacterized protein</fullName>
    </submittedName>
</protein>
<dbReference type="KEGG" id="seds:AAY24_02390"/>
<dbReference type="OrthoDB" id="7064998at2"/>
<dbReference type="Proteomes" id="UP000034410">
    <property type="component" value="Chromosome"/>
</dbReference>
<dbReference type="EMBL" id="CP011412">
    <property type="protein sequence ID" value="AKH19386.1"/>
    <property type="molecule type" value="Genomic_DNA"/>
</dbReference>
<feature type="transmembrane region" description="Helical" evidence="1">
    <location>
        <begin position="53"/>
        <end position="74"/>
    </location>
</feature>
<reference evidence="2 3" key="1">
    <citation type="journal article" date="2015" name="Genome Announc.">
        <title>Complete Genome Sequence of Sedimenticola thiotaurini Strain SIP-G1, a Polyphosphate- and Polyhydroxyalkanoate-Accumulating Sulfur-Oxidizing Gammaproteobacterium Isolated from Salt Marsh Sediments.</title>
        <authorList>
            <person name="Flood B.E."/>
            <person name="Jones D.S."/>
            <person name="Bailey J.V."/>
        </authorList>
    </citation>
    <scope>NUCLEOTIDE SEQUENCE [LARGE SCALE GENOMIC DNA]</scope>
    <source>
        <strain evidence="2 3">SIP-G1</strain>
    </source>
</reference>